<dbReference type="Proteomes" id="UP001161691">
    <property type="component" value="Unassembled WGS sequence"/>
</dbReference>
<evidence type="ECO:0000313" key="2">
    <source>
        <dbReference type="Proteomes" id="UP001161691"/>
    </source>
</evidence>
<gene>
    <name evidence="1" type="ORF">KB449_20715</name>
</gene>
<evidence type="ECO:0008006" key="3">
    <source>
        <dbReference type="Google" id="ProtNLM"/>
    </source>
</evidence>
<organism evidence="1 2">
    <name type="scientific">Cohnella hashimotonis</name>
    <dbReference type="NCBI Taxonomy" id="2826895"/>
    <lineage>
        <taxon>Bacteria</taxon>
        <taxon>Bacillati</taxon>
        <taxon>Bacillota</taxon>
        <taxon>Bacilli</taxon>
        <taxon>Bacillales</taxon>
        <taxon>Paenibacillaceae</taxon>
        <taxon>Cohnella</taxon>
    </lineage>
</organism>
<accession>A0ABT6TKP2</accession>
<sequence>MSLESQPIIYQLRAGTSDDPYVSYNNSPHKVVNGVVILQELPVRMNKVQINGYSEIISGIPSNLQYMVDYNTGIIKFNQNAEGANVTVTYRGRGLASLPANRIYTQAINGNVIETLEDVIIRGTSENPGGGTDIVTSVTSTNSDISVTNPSSTPQLTLNSGVGANKILKLDSNGQVTADILKDGTSNKVYTANDKTKVGQIGTLSSLQTTAKTDLVSAVNELFTSASNGKSAIATAITGKGVAASSSDSFNSLATKIGSIAGEGSEGTGGTALPEQVLQDQTFTNDFGLQTGTMIDRLHAPDKSPNGWYAQEGALEVYPQEGFYKQDYNNEEHAYVLLADENFKAENIKKDIEIFGLLGTYESSDVPQGGGQFGGGYGTAIPVQGDKPTDIKFTLTFENLPFSPKYMLIQCPWLSARGIESPDDYIRIGGYKYIYKAYWNDTFYEDGPLEGNSYINEREFSVNVQINNITFNENTITMDIYYREAFDICSFSDVSGVEYFYYKMWA</sequence>
<name>A0ABT6TKP2_9BACL</name>
<keyword evidence="2" id="KW-1185">Reference proteome</keyword>
<evidence type="ECO:0000313" key="1">
    <source>
        <dbReference type="EMBL" id="MDI4647407.1"/>
    </source>
</evidence>
<dbReference type="EMBL" id="JAGRPV010000001">
    <property type="protein sequence ID" value="MDI4647407.1"/>
    <property type="molecule type" value="Genomic_DNA"/>
</dbReference>
<reference evidence="1" key="1">
    <citation type="submission" date="2023-04" db="EMBL/GenBank/DDBJ databases">
        <title>Comparative genomic analysis of Cohnella hashimotonis sp. nov., isolated from the International Space Station.</title>
        <authorList>
            <person name="Venkateswaran K."/>
            <person name="Simpson A."/>
        </authorList>
    </citation>
    <scope>NUCLEOTIDE SEQUENCE</scope>
    <source>
        <strain evidence="1">F6_2S_P_1</strain>
    </source>
</reference>
<dbReference type="RefSeq" id="WP_282910172.1">
    <property type="nucleotide sequence ID" value="NZ_JAGRPV010000001.1"/>
</dbReference>
<proteinExistence type="predicted"/>
<protein>
    <recommendedName>
        <fullName evidence="3">Tail fiber protein</fullName>
    </recommendedName>
</protein>
<comment type="caution">
    <text evidence="1">The sequence shown here is derived from an EMBL/GenBank/DDBJ whole genome shotgun (WGS) entry which is preliminary data.</text>
</comment>